<keyword evidence="2" id="KW-0732">Signal</keyword>
<evidence type="ECO:0000313" key="5">
    <source>
        <dbReference type="Proteomes" id="UP001183127"/>
    </source>
</evidence>
<keyword evidence="5" id="KW-1185">Reference proteome</keyword>
<dbReference type="Proteomes" id="UP001183127">
    <property type="component" value="Chromosome"/>
</dbReference>
<dbReference type="SUPFAM" id="SSF53822">
    <property type="entry name" value="Periplasmic binding protein-like I"/>
    <property type="match status" value="1"/>
</dbReference>
<comment type="similarity">
    <text evidence="1">Belongs to the leucine-binding protein family.</text>
</comment>
<sequence length="278" mass="29717">MSQVSSLRPVGIVGPLSGARAAYGQWLRRAAEGTTLPLLWADDGADPAMAQVAARYLLDAGVEVVIGHFNSECARAAGRLYQAAGVPLLLPAATAPDLCRAVGAWRLCASEERQVVVMLEYLARHAGQVEPLWAQPGAYGERLAGALGEGLGGFSLSRAGPVVHGLMGSHVAVAREIQRRAQPGAVYLVPDDCLIDEFDSLLAGTGVVTLCPHATPDFGECVGLALRLVEAARAGGHDLDGYLDAHPDFDQRQYRHADYRMVRREYPIELPQHLARPL</sequence>
<evidence type="ECO:0000259" key="3">
    <source>
        <dbReference type="Pfam" id="PF13458"/>
    </source>
</evidence>
<accession>A0ABY9QNY1</accession>
<reference evidence="4 5" key="1">
    <citation type="submission" date="2023-08" db="EMBL/GenBank/DDBJ databases">
        <title>Complete Genome Sequence of Pseudomonas entomophila TVIN A01.</title>
        <authorList>
            <person name="Shelke T."/>
            <person name="Mahar N.S."/>
            <person name="Gupta I."/>
            <person name="Gupta V."/>
        </authorList>
    </citation>
    <scope>NUCLEOTIDE SEQUENCE [LARGE SCALE GENOMIC DNA]</scope>
    <source>
        <strain evidence="4 5">TVIN-A01</strain>
    </source>
</reference>
<dbReference type="GeneID" id="32804279"/>
<evidence type="ECO:0000313" key="4">
    <source>
        <dbReference type="EMBL" id="WMW05283.1"/>
    </source>
</evidence>
<gene>
    <name evidence="4" type="ORF">RAH46_23640</name>
</gene>
<dbReference type="PANTHER" id="PTHR47151">
    <property type="entry name" value="LEU/ILE/VAL-BINDING ABC TRANSPORTER SUBUNIT"/>
    <property type="match status" value="1"/>
</dbReference>
<dbReference type="Gene3D" id="3.40.50.2300">
    <property type="match status" value="1"/>
</dbReference>
<proteinExistence type="inferred from homology"/>
<dbReference type="InterPro" id="IPR028081">
    <property type="entry name" value="Leu-bd"/>
</dbReference>
<name>A0ABY9QNY1_9PSED</name>
<organism evidence="4 5">
    <name type="scientific">Pseudomonas entomophila</name>
    <dbReference type="NCBI Taxonomy" id="312306"/>
    <lineage>
        <taxon>Bacteria</taxon>
        <taxon>Pseudomonadati</taxon>
        <taxon>Pseudomonadota</taxon>
        <taxon>Gammaproteobacteria</taxon>
        <taxon>Pseudomonadales</taxon>
        <taxon>Pseudomonadaceae</taxon>
        <taxon>Pseudomonas</taxon>
    </lineage>
</organism>
<dbReference type="PANTHER" id="PTHR47151:SF2">
    <property type="entry name" value="AMINO ACID BINDING PROTEIN"/>
    <property type="match status" value="1"/>
</dbReference>
<feature type="domain" description="Leucine-binding protein" evidence="3">
    <location>
        <begin position="16"/>
        <end position="127"/>
    </location>
</feature>
<dbReference type="InterPro" id="IPR028082">
    <property type="entry name" value="Peripla_BP_I"/>
</dbReference>
<dbReference type="RefSeq" id="WP_011532313.1">
    <property type="nucleotide sequence ID" value="NZ_CP132921.1"/>
</dbReference>
<protein>
    <submittedName>
        <fullName evidence="4">ABC transporter substrate-binding protein</fullName>
    </submittedName>
</protein>
<evidence type="ECO:0000256" key="1">
    <source>
        <dbReference type="ARBA" id="ARBA00010062"/>
    </source>
</evidence>
<dbReference type="Pfam" id="PF13458">
    <property type="entry name" value="Peripla_BP_6"/>
    <property type="match status" value="1"/>
</dbReference>
<evidence type="ECO:0000256" key="2">
    <source>
        <dbReference type="ARBA" id="ARBA00022729"/>
    </source>
</evidence>
<dbReference type="EMBL" id="CP132921">
    <property type="protein sequence ID" value="WMW05283.1"/>
    <property type="molecule type" value="Genomic_DNA"/>
</dbReference>